<keyword evidence="2" id="KW-0560">Oxidoreductase</keyword>
<evidence type="ECO:0000313" key="4">
    <source>
        <dbReference type="EMBL" id="SDO35402.1"/>
    </source>
</evidence>
<dbReference type="SUPFAM" id="SSF51395">
    <property type="entry name" value="FMN-linked oxidoreductases"/>
    <property type="match status" value="1"/>
</dbReference>
<feature type="domain" description="NADH:flavin oxidoreductase/NADH oxidase N-terminal" evidence="3">
    <location>
        <begin position="3"/>
        <end position="341"/>
    </location>
</feature>
<dbReference type="GO" id="GO:0010181">
    <property type="term" value="F:FMN binding"/>
    <property type="evidence" value="ECO:0007669"/>
    <property type="project" value="InterPro"/>
</dbReference>
<accession>A0A1H0IVR7</accession>
<dbReference type="Pfam" id="PF00724">
    <property type="entry name" value="Oxidored_FMN"/>
    <property type="match status" value="1"/>
</dbReference>
<proteinExistence type="predicted"/>
<sequence length="374" mass="40947">MSSLFCPVKIRSMTVKNRFMSSATYEAMAEPDGTVTDAILSRYRQLAKGDVGLIVPGHMCVHPSGKAGLKQTGIFSDKHIKGLKGLVDVIHRNNSKVVFQLAHAGRQTRVQITGRETISPSNIGPDPIFKTEPREMTAAEIEELVTEFGNGARRAAEAGADGVQVHAAHGYMVNQFLSPFFNRRSDKWGGSDENRFRFIKEAILAIKANVPSDMVVMVKLSSNDYTPGTGIDPTLAARYSRWLVDLGVDGIEISSGTLSFSPSATTRSKDKRGRFTYHDAYHLEAAEIVKPVMGQVPLMLVGGVRKLSLMEEIVESGKADMVSLSRPFIREPDFVKRLASGKINKASCISCNNCLSAVRTNLPVRCYIKGLPEK</sequence>
<dbReference type="STRING" id="91360.SAMN05660330_00039"/>
<evidence type="ECO:0000256" key="1">
    <source>
        <dbReference type="ARBA" id="ARBA00022630"/>
    </source>
</evidence>
<evidence type="ECO:0000313" key="5">
    <source>
        <dbReference type="Proteomes" id="UP000199073"/>
    </source>
</evidence>
<dbReference type="Proteomes" id="UP000199073">
    <property type="component" value="Unassembled WGS sequence"/>
</dbReference>
<gene>
    <name evidence="4" type="ORF">SAMN05660330_00039</name>
</gene>
<dbReference type="EMBL" id="FNJI01000001">
    <property type="protein sequence ID" value="SDO35402.1"/>
    <property type="molecule type" value="Genomic_DNA"/>
</dbReference>
<dbReference type="PANTHER" id="PTHR43656">
    <property type="entry name" value="BINDING OXIDOREDUCTASE, PUTATIVE (AFU_ORTHOLOGUE AFUA_2G08260)-RELATED"/>
    <property type="match status" value="1"/>
</dbReference>
<keyword evidence="5" id="KW-1185">Reference proteome</keyword>
<keyword evidence="1" id="KW-0285">Flavoprotein</keyword>
<dbReference type="InterPro" id="IPR013785">
    <property type="entry name" value="Aldolase_TIM"/>
</dbReference>
<dbReference type="AlphaFoldDB" id="A0A1H0IVR7"/>
<dbReference type="InterPro" id="IPR051799">
    <property type="entry name" value="NADH_flavin_oxidoreductase"/>
</dbReference>
<dbReference type="RefSeq" id="WP_092218589.1">
    <property type="nucleotide sequence ID" value="NZ_FNJI01000001.1"/>
</dbReference>
<evidence type="ECO:0000259" key="3">
    <source>
        <dbReference type="Pfam" id="PF00724"/>
    </source>
</evidence>
<dbReference type="InterPro" id="IPR001155">
    <property type="entry name" value="OxRdtase_FMN_N"/>
</dbReference>
<dbReference type="GO" id="GO:0016491">
    <property type="term" value="F:oxidoreductase activity"/>
    <property type="evidence" value="ECO:0007669"/>
    <property type="project" value="UniProtKB-KW"/>
</dbReference>
<dbReference type="Gene3D" id="3.20.20.70">
    <property type="entry name" value="Aldolase class I"/>
    <property type="match status" value="1"/>
</dbReference>
<evidence type="ECO:0000256" key="2">
    <source>
        <dbReference type="ARBA" id="ARBA00023002"/>
    </source>
</evidence>
<protein>
    <submittedName>
        <fullName evidence="4">2,4-dienoyl-CoA reductase</fullName>
    </submittedName>
</protein>
<dbReference type="CDD" id="cd02803">
    <property type="entry name" value="OYE_like_FMN_family"/>
    <property type="match status" value="1"/>
</dbReference>
<name>A0A1H0IVR7_9BACT</name>
<organism evidence="4 5">
    <name type="scientific">Desulforhopalus singaporensis</name>
    <dbReference type="NCBI Taxonomy" id="91360"/>
    <lineage>
        <taxon>Bacteria</taxon>
        <taxon>Pseudomonadati</taxon>
        <taxon>Thermodesulfobacteriota</taxon>
        <taxon>Desulfobulbia</taxon>
        <taxon>Desulfobulbales</taxon>
        <taxon>Desulfocapsaceae</taxon>
        <taxon>Desulforhopalus</taxon>
    </lineage>
</organism>
<reference evidence="4 5" key="1">
    <citation type="submission" date="2016-10" db="EMBL/GenBank/DDBJ databases">
        <authorList>
            <person name="de Groot N.N."/>
        </authorList>
    </citation>
    <scope>NUCLEOTIDE SEQUENCE [LARGE SCALE GENOMIC DNA]</scope>
    <source>
        <strain evidence="4 5">DSM 12130</strain>
    </source>
</reference>
<dbReference type="OrthoDB" id="9784632at2"/>
<dbReference type="PANTHER" id="PTHR43656:SF2">
    <property type="entry name" value="BINDING OXIDOREDUCTASE, PUTATIVE (AFU_ORTHOLOGUE AFUA_2G08260)-RELATED"/>
    <property type="match status" value="1"/>
</dbReference>